<sequence>MTSIGLDELNTLIEINNRINSNYADLDALLVYILEAAMRLVHCESSSLLLVNDDGTLRFVIALGPKGAEAKDIPVDKSSIAGWVSSHRQPLILRDVTRDPRFSDHVQHKTGYVSKTMIAVPLCVGDECIGVIELINKAGGEYFDGDDLEILNMLCSQAGIAYRNAAKYQSAQNKISALQNTLSAGSDYHPFIAKSPVILDLLKMIDGIATTNLSIIITGESGVGKELVAEQIHRKSDRAGKPFVRVNCAALSPSLLESELFGHVKGAFTDAKADHKGYFETADGGTIFLDEIGEMPLELQAKLLRVIQSKQFQKVGSSKTVSVDVRVVAATNRDLEAMMSEKKFRSDLYFRLSGIPLKVPPLRERKEDIPALADFFLQKFSGETKKNFTGFSRSAMDALYSYYWPGNIRELENSIERACVLGTPPLINALDLRIGYEERGSGEDEIERMAGEFASNECGDRSLKEAVNKFKSAYVRKILEETAWNKTKAGKILGIQRTYVSRLLNDLRDREELSEEM</sequence>
<dbReference type="PROSITE" id="PS00688">
    <property type="entry name" value="SIGMA54_INTERACT_3"/>
    <property type="match status" value="1"/>
</dbReference>
<dbReference type="eggNOG" id="COG3829">
    <property type="taxonomic scope" value="Bacteria"/>
</dbReference>
<dbReference type="InterPro" id="IPR025944">
    <property type="entry name" value="Sigma_54_int_dom_CS"/>
</dbReference>
<dbReference type="Pfam" id="PF01590">
    <property type="entry name" value="GAF"/>
    <property type="match status" value="1"/>
</dbReference>
<keyword evidence="4" id="KW-0238">DNA-binding</keyword>
<gene>
    <name evidence="8" type="ORF">HMPREF0860_1926</name>
    <name evidence="7" type="ORF">HMPREF1325_1233</name>
</gene>
<dbReference type="EMBL" id="AVQI01000030">
    <property type="protein sequence ID" value="ERK03797.1"/>
    <property type="molecule type" value="Genomic_DNA"/>
</dbReference>
<protein>
    <submittedName>
        <fullName evidence="7">Sigma-54 interaction domain protein</fullName>
    </submittedName>
</protein>
<dbReference type="InterPro" id="IPR025943">
    <property type="entry name" value="Sigma_54_int_dom_ATP-bd_2"/>
</dbReference>
<dbReference type="PROSITE" id="PS50045">
    <property type="entry name" value="SIGMA54_INTERACT_4"/>
    <property type="match status" value="1"/>
</dbReference>
<dbReference type="InterPro" id="IPR025662">
    <property type="entry name" value="Sigma_54_int_dom_ATP-bd_1"/>
</dbReference>
<dbReference type="InterPro" id="IPR027417">
    <property type="entry name" value="P-loop_NTPase"/>
</dbReference>
<dbReference type="RefSeq" id="WP_021330053.1">
    <property type="nucleotide sequence ID" value="NZ_AUZJ01000020.1"/>
</dbReference>
<name>U2KZA9_TRESO</name>
<dbReference type="InterPro" id="IPR003018">
    <property type="entry name" value="GAF"/>
</dbReference>
<evidence type="ECO:0000256" key="5">
    <source>
        <dbReference type="ARBA" id="ARBA00023163"/>
    </source>
</evidence>
<keyword evidence="1" id="KW-0547">Nucleotide-binding</keyword>
<dbReference type="SMART" id="SM00065">
    <property type="entry name" value="GAF"/>
    <property type="match status" value="1"/>
</dbReference>
<dbReference type="Gene3D" id="1.10.8.60">
    <property type="match status" value="1"/>
</dbReference>
<dbReference type="InterPro" id="IPR002078">
    <property type="entry name" value="Sigma_54_int"/>
</dbReference>
<evidence type="ECO:0000313" key="8">
    <source>
        <dbReference type="EMBL" id="ERK03797.1"/>
    </source>
</evidence>
<dbReference type="GO" id="GO:0005524">
    <property type="term" value="F:ATP binding"/>
    <property type="evidence" value="ECO:0007669"/>
    <property type="project" value="UniProtKB-KW"/>
</dbReference>
<keyword evidence="2" id="KW-0067">ATP-binding</keyword>
<organism evidence="7 9">
    <name type="scientific">Treponema socranskii subsp. socranskii VPI DR56BR1116 = ATCC 35536</name>
    <dbReference type="NCBI Taxonomy" id="1125725"/>
    <lineage>
        <taxon>Bacteria</taxon>
        <taxon>Pseudomonadati</taxon>
        <taxon>Spirochaetota</taxon>
        <taxon>Spirochaetia</taxon>
        <taxon>Spirochaetales</taxon>
        <taxon>Treponemataceae</taxon>
        <taxon>Treponema</taxon>
    </lineage>
</organism>
<evidence type="ECO:0000313" key="9">
    <source>
        <dbReference type="Proteomes" id="UP000016412"/>
    </source>
</evidence>
<dbReference type="Gene3D" id="3.40.50.300">
    <property type="entry name" value="P-loop containing nucleotide triphosphate hydrolases"/>
    <property type="match status" value="1"/>
</dbReference>
<dbReference type="Gene3D" id="3.30.450.40">
    <property type="match status" value="1"/>
</dbReference>
<dbReference type="FunFam" id="3.40.50.300:FF:000006">
    <property type="entry name" value="DNA-binding transcriptional regulator NtrC"/>
    <property type="match status" value="1"/>
</dbReference>
<dbReference type="GO" id="GO:0006355">
    <property type="term" value="P:regulation of DNA-templated transcription"/>
    <property type="evidence" value="ECO:0007669"/>
    <property type="project" value="InterPro"/>
</dbReference>
<dbReference type="InterPro" id="IPR009057">
    <property type="entry name" value="Homeodomain-like_sf"/>
</dbReference>
<dbReference type="GO" id="GO:0003677">
    <property type="term" value="F:DNA binding"/>
    <property type="evidence" value="ECO:0007669"/>
    <property type="project" value="UniProtKB-KW"/>
</dbReference>
<feature type="domain" description="Sigma-54 factor interaction" evidence="6">
    <location>
        <begin position="191"/>
        <end position="420"/>
    </location>
</feature>
<keyword evidence="10" id="KW-1185">Reference proteome</keyword>
<dbReference type="InterPro" id="IPR003593">
    <property type="entry name" value="AAA+_ATPase"/>
</dbReference>
<evidence type="ECO:0000256" key="3">
    <source>
        <dbReference type="ARBA" id="ARBA00023015"/>
    </source>
</evidence>
<evidence type="ECO:0000256" key="2">
    <source>
        <dbReference type="ARBA" id="ARBA00022840"/>
    </source>
</evidence>
<dbReference type="Proteomes" id="UP000016412">
    <property type="component" value="Unassembled WGS sequence"/>
</dbReference>
<proteinExistence type="predicted"/>
<evidence type="ECO:0000313" key="10">
    <source>
        <dbReference type="Proteomes" id="UP000016646"/>
    </source>
</evidence>
<keyword evidence="5" id="KW-0804">Transcription</keyword>
<dbReference type="Gene3D" id="1.10.10.60">
    <property type="entry name" value="Homeodomain-like"/>
    <property type="match status" value="1"/>
</dbReference>
<dbReference type="PANTHER" id="PTHR32071">
    <property type="entry name" value="TRANSCRIPTIONAL REGULATORY PROTEIN"/>
    <property type="match status" value="1"/>
</dbReference>
<keyword evidence="3" id="KW-0805">Transcription regulation</keyword>
<evidence type="ECO:0000256" key="4">
    <source>
        <dbReference type="ARBA" id="ARBA00023125"/>
    </source>
</evidence>
<comment type="caution">
    <text evidence="7">The sequence shown here is derived from an EMBL/GenBank/DDBJ whole genome shotgun (WGS) entry which is preliminary data.</text>
</comment>
<dbReference type="PROSITE" id="PS00675">
    <property type="entry name" value="SIGMA54_INTERACT_1"/>
    <property type="match status" value="1"/>
</dbReference>
<dbReference type="Proteomes" id="UP000016646">
    <property type="component" value="Unassembled WGS sequence"/>
</dbReference>
<dbReference type="SUPFAM" id="SSF52540">
    <property type="entry name" value="P-loop containing nucleoside triphosphate hydrolases"/>
    <property type="match status" value="1"/>
</dbReference>
<dbReference type="STRING" id="1125725.HMPREF1325_1233"/>
<dbReference type="EMBL" id="AUZJ01000020">
    <property type="protein sequence ID" value="ERF60992.1"/>
    <property type="molecule type" value="Genomic_DNA"/>
</dbReference>
<dbReference type="InterPro" id="IPR058031">
    <property type="entry name" value="AAA_lid_NorR"/>
</dbReference>
<dbReference type="OrthoDB" id="9803970at2"/>
<dbReference type="Pfam" id="PF00158">
    <property type="entry name" value="Sigma54_activat"/>
    <property type="match status" value="1"/>
</dbReference>
<dbReference type="PROSITE" id="PS00676">
    <property type="entry name" value="SIGMA54_INTERACT_2"/>
    <property type="match status" value="1"/>
</dbReference>
<evidence type="ECO:0000313" key="7">
    <source>
        <dbReference type="EMBL" id="ERF60992.1"/>
    </source>
</evidence>
<dbReference type="SUPFAM" id="SSF55781">
    <property type="entry name" value="GAF domain-like"/>
    <property type="match status" value="1"/>
</dbReference>
<accession>U2KZA9</accession>
<dbReference type="AlphaFoldDB" id="U2KZA9"/>
<dbReference type="Pfam" id="PF25601">
    <property type="entry name" value="AAA_lid_14"/>
    <property type="match status" value="1"/>
</dbReference>
<dbReference type="InterPro" id="IPR029016">
    <property type="entry name" value="GAF-like_dom_sf"/>
</dbReference>
<evidence type="ECO:0000256" key="1">
    <source>
        <dbReference type="ARBA" id="ARBA00022741"/>
    </source>
</evidence>
<evidence type="ECO:0000259" key="6">
    <source>
        <dbReference type="PROSITE" id="PS50045"/>
    </source>
</evidence>
<reference evidence="9 10" key="1">
    <citation type="submission" date="2013-08" db="EMBL/GenBank/DDBJ databases">
        <authorList>
            <person name="Durkin A.S."/>
            <person name="Haft D.R."/>
            <person name="McCorrison J."/>
            <person name="Torralba M."/>
            <person name="Gillis M."/>
            <person name="Haft D.H."/>
            <person name="Methe B."/>
            <person name="Sutton G."/>
            <person name="Nelson K.E."/>
        </authorList>
    </citation>
    <scope>NUCLEOTIDE SEQUENCE [LARGE SCALE GENOMIC DNA]</scope>
    <source>
        <strain evidence="8 10">ATCC 35536</strain>
        <strain evidence="7 9">VPI DR56BR1116</strain>
    </source>
</reference>
<dbReference type="CDD" id="cd00009">
    <property type="entry name" value="AAA"/>
    <property type="match status" value="1"/>
</dbReference>
<dbReference type="SUPFAM" id="SSF46689">
    <property type="entry name" value="Homeodomain-like"/>
    <property type="match status" value="1"/>
</dbReference>
<dbReference type="SMART" id="SM00382">
    <property type="entry name" value="AAA"/>
    <property type="match status" value="1"/>
</dbReference>
<dbReference type="PATRIC" id="fig|1125725.3.peg.1008"/>